<dbReference type="InterPro" id="IPR000172">
    <property type="entry name" value="GMC_OxRdtase_N"/>
</dbReference>
<evidence type="ECO:0000256" key="1">
    <source>
        <dbReference type="ARBA" id="ARBA00001974"/>
    </source>
</evidence>
<dbReference type="PIRSF" id="PIRSF000137">
    <property type="entry name" value="Alcohol_oxidase"/>
    <property type="match status" value="1"/>
</dbReference>
<gene>
    <name evidence="6" type="ORF">C8R41DRAFT_917538</name>
</gene>
<dbReference type="Gene3D" id="3.30.560.10">
    <property type="entry name" value="Glucose Oxidase, domain 3"/>
    <property type="match status" value="2"/>
</dbReference>
<feature type="domain" description="Glucose-methanol-choline oxidoreductase N-terminal" evidence="4">
    <location>
        <begin position="86"/>
        <end position="109"/>
    </location>
</feature>
<dbReference type="SUPFAM" id="SSF51905">
    <property type="entry name" value="FAD/NAD(P)-binding domain"/>
    <property type="match status" value="1"/>
</dbReference>
<evidence type="ECO:0000313" key="7">
    <source>
        <dbReference type="Proteomes" id="UP001150217"/>
    </source>
</evidence>
<dbReference type="SUPFAM" id="SSF54373">
    <property type="entry name" value="FAD-linked reductases, C-terminal domain"/>
    <property type="match status" value="1"/>
</dbReference>
<feature type="domain" description="Glucose-methanol-choline oxidoreductase N-terminal" evidence="5">
    <location>
        <begin position="281"/>
        <end position="295"/>
    </location>
</feature>
<comment type="similarity">
    <text evidence="2 3">Belongs to the GMC oxidoreductase family.</text>
</comment>
<accession>A0ABQ8VM73</accession>
<dbReference type="PROSITE" id="PS00623">
    <property type="entry name" value="GMC_OXRED_1"/>
    <property type="match status" value="1"/>
</dbReference>
<keyword evidence="7" id="KW-1185">Reference proteome</keyword>
<comment type="cofactor">
    <cofactor evidence="1">
        <name>FAD</name>
        <dbReference type="ChEBI" id="CHEBI:57692"/>
    </cofactor>
</comment>
<dbReference type="Pfam" id="PF00732">
    <property type="entry name" value="GMC_oxred_N"/>
    <property type="match status" value="1"/>
</dbReference>
<evidence type="ECO:0000256" key="2">
    <source>
        <dbReference type="ARBA" id="ARBA00010790"/>
    </source>
</evidence>
<proteinExistence type="inferred from homology"/>
<reference evidence="6" key="1">
    <citation type="submission" date="2022-08" db="EMBL/GenBank/DDBJ databases">
        <title>A Global Phylogenomic Analysis of the Shiitake Genus Lentinula.</title>
        <authorList>
            <consortium name="DOE Joint Genome Institute"/>
            <person name="Sierra-Patev S."/>
            <person name="Min B."/>
            <person name="Naranjo-Ortiz M."/>
            <person name="Looney B."/>
            <person name="Konkel Z."/>
            <person name="Slot J.C."/>
            <person name="Sakamoto Y."/>
            <person name="Steenwyk J.L."/>
            <person name="Rokas A."/>
            <person name="Carro J."/>
            <person name="Camarero S."/>
            <person name="Ferreira P."/>
            <person name="Molpeceres G."/>
            <person name="Ruiz-Duenas F.J."/>
            <person name="Serrano A."/>
            <person name="Henrissat B."/>
            <person name="Drula E."/>
            <person name="Hughes K.W."/>
            <person name="Mata J.L."/>
            <person name="Ishikawa N.K."/>
            <person name="Vargas-Isla R."/>
            <person name="Ushijima S."/>
            <person name="Smith C.A."/>
            <person name="Ahrendt S."/>
            <person name="Andreopoulos W."/>
            <person name="He G."/>
            <person name="Labutti K."/>
            <person name="Lipzen A."/>
            <person name="Ng V."/>
            <person name="Riley R."/>
            <person name="Sandor L."/>
            <person name="Barry K."/>
            <person name="Martinez A.T."/>
            <person name="Xiao Y."/>
            <person name="Gibbons J.G."/>
            <person name="Terashima K."/>
            <person name="Grigoriev I.V."/>
            <person name="Hibbett D.S."/>
        </authorList>
    </citation>
    <scope>NUCLEOTIDE SEQUENCE</scope>
    <source>
        <strain evidence="6">RHP3577 ss4</strain>
    </source>
</reference>
<dbReference type="PANTHER" id="PTHR11552:SF78">
    <property type="entry name" value="GLUCOSE-METHANOL-CHOLINE OXIDOREDUCTASE N-TERMINAL DOMAIN-CONTAINING PROTEIN"/>
    <property type="match status" value="1"/>
</dbReference>
<evidence type="ECO:0000313" key="6">
    <source>
        <dbReference type="EMBL" id="KAJ4497499.1"/>
    </source>
</evidence>
<dbReference type="InterPro" id="IPR007867">
    <property type="entry name" value="GMC_OxRtase_C"/>
</dbReference>
<organism evidence="6 7">
    <name type="scientific">Lentinula lateritia</name>
    <dbReference type="NCBI Taxonomy" id="40482"/>
    <lineage>
        <taxon>Eukaryota</taxon>
        <taxon>Fungi</taxon>
        <taxon>Dikarya</taxon>
        <taxon>Basidiomycota</taxon>
        <taxon>Agaricomycotina</taxon>
        <taxon>Agaricomycetes</taxon>
        <taxon>Agaricomycetidae</taxon>
        <taxon>Agaricales</taxon>
        <taxon>Marasmiineae</taxon>
        <taxon>Omphalotaceae</taxon>
        <taxon>Lentinula</taxon>
    </lineage>
</organism>
<dbReference type="Proteomes" id="UP001150217">
    <property type="component" value="Unassembled WGS sequence"/>
</dbReference>
<dbReference type="PROSITE" id="PS00624">
    <property type="entry name" value="GMC_OXRED_2"/>
    <property type="match status" value="1"/>
</dbReference>
<protein>
    <submittedName>
        <fullName evidence="6">GMC oxidoreductase-domain-containing protein</fullName>
    </submittedName>
</protein>
<evidence type="ECO:0000259" key="5">
    <source>
        <dbReference type="PROSITE" id="PS00624"/>
    </source>
</evidence>
<evidence type="ECO:0000256" key="3">
    <source>
        <dbReference type="RuleBase" id="RU003968"/>
    </source>
</evidence>
<sequence length="672" mass="72901">MPLFDTYDIVFAGGGTAACIIAGRLAQADPSLKILVLEAGPHSFNLHNHVQPARYLNSLVQGHTVTLHNSVHSEALGGRSVSVPSGCCVGGGSAVNFMIYTRAAASDYDDWEKLGNSGWGSNSLIPLARKVETYQVPSDSPSAHGSTGPIKVSHGGHDTNIGKEFLTAAQYDQDRKISPSADINDFQTTNVYGPWHKYIDSNTGKRSDVAHHFLYNLPNFSLDPNEGNNLHVLTNRRVVKVIFKDNRAIGVEYVAREDLNVESRLPPRIAYASRLVVLASGAFGSPAILERSGIGSARYLADADIRQIVDLPGVGENYNDHTLCVTQYLASEDSDCLDDIFNGDEEAIKPHLKKWQEEGSGLLAHNSVDAGVKLRPTPEELEELGPSFRQIWEEFYVGAPDKPVACLVPTAGDVQNSAPPGLKTFGIIFFMAYPRATGYTHISSPTNPWAPLKFDPKFLEDPADLSVLRWCYKHARELARRMKSFRGEIPTRHPKFCSKSSVSGVSNGVLCTMSCNGTSYAVPTKSTASIVRSASGPFAIDSPKIVYSKEDDRAIDEYIRATVGTTWHSLGTCAMKPREAGGVVDSRLNVYGVENLKIADMSIAPLNVGANTNNTALVIGYVYTTIGSSALTEVFRERAFLLIAEDLGISLESETISHSLKNLSLCAHLNGN</sequence>
<keyword evidence="3" id="KW-0274">FAD</keyword>
<dbReference type="InterPro" id="IPR012132">
    <property type="entry name" value="GMC_OxRdtase"/>
</dbReference>
<dbReference type="Gene3D" id="3.50.50.60">
    <property type="entry name" value="FAD/NAD(P)-binding domain"/>
    <property type="match status" value="2"/>
</dbReference>
<dbReference type="InterPro" id="IPR036188">
    <property type="entry name" value="FAD/NAD-bd_sf"/>
</dbReference>
<name>A0ABQ8VM73_9AGAR</name>
<keyword evidence="3" id="KW-0285">Flavoprotein</keyword>
<dbReference type="PANTHER" id="PTHR11552">
    <property type="entry name" value="GLUCOSE-METHANOL-CHOLINE GMC OXIDOREDUCTASE"/>
    <property type="match status" value="1"/>
</dbReference>
<dbReference type="EMBL" id="JANVFT010000021">
    <property type="protein sequence ID" value="KAJ4497499.1"/>
    <property type="molecule type" value="Genomic_DNA"/>
</dbReference>
<evidence type="ECO:0000259" key="4">
    <source>
        <dbReference type="PROSITE" id="PS00623"/>
    </source>
</evidence>
<comment type="caution">
    <text evidence="6">The sequence shown here is derived from an EMBL/GenBank/DDBJ whole genome shotgun (WGS) entry which is preliminary data.</text>
</comment>
<dbReference type="Pfam" id="PF05199">
    <property type="entry name" value="GMC_oxred_C"/>
    <property type="match status" value="1"/>
</dbReference>